<dbReference type="InterPro" id="IPR009057">
    <property type="entry name" value="Homeodomain-like_sf"/>
</dbReference>
<dbReference type="EMBL" id="GL883079">
    <property type="protein sequence ID" value="EGF90433.1"/>
    <property type="molecule type" value="Genomic_DNA"/>
</dbReference>
<keyword evidence="1 2" id="KW-0238">DNA-binding</keyword>
<evidence type="ECO:0000256" key="1">
    <source>
        <dbReference type="ARBA" id="ARBA00023125"/>
    </source>
</evidence>
<dbReference type="Proteomes" id="UP000006512">
    <property type="component" value="Unassembled WGS sequence"/>
</dbReference>
<dbReference type="PRINTS" id="PR00455">
    <property type="entry name" value="HTHTETR"/>
</dbReference>
<dbReference type="eggNOG" id="COG1309">
    <property type="taxonomic scope" value="Bacteria"/>
</dbReference>
<evidence type="ECO:0000313" key="4">
    <source>
        <dbReference type="EMBL" id="EGF90433.1"/>
    </source>
</evidence>
<keyword evidence="5" id="KW-1185">Reference proteome</keyword>
<dbReference type="STRING" id="715226.ABI_34540"/>
<dbReference type="InterPro" id="IPR001647">
    <property type="entry name" value="HTH_TetR"/>
</dbReference>
<dbReference type="PROSITE" id="PS50977">
    <property type="entry name" value="HTH_TETR_2"/>
    <property type="match status" value="1"/>
</dbReference>
<protein>
    <submittedName>
        <fullName evidence="4">Bacterial regulatory protein, tetR family protein</fullName>
    </submittedName>
</protein>
<dbReference type="InterPro" id="IPR050624">
    <property type="entry name" value="HTH-type_Tx_Regulator"/>
</dbReference>
<dbReference type="PANTHER" id="PTHR43479:SF7">
    <property type="entry name" value="TETR-FAMILY TRANSCRIPTIONAL REGULATOR"/>
    <property type="match status" value="1"/>
</dbReference>
<evidence type="ECO:0000259" key="3">
    <source>
        <dbReference type="PROSITE" id="PS50977"/>
    </source>
</evidence>
<gene>
    <name evidence="4" type="ORF">ABI_34540</name>
</gene>
<dbReference type="Pfam" id="PF00440">
    <property type="entry name" value="TetR_N"/>
    <property type="match status" value="1"/>
</dbReference>
<feature type="domain" description="HTH tetR-type" evidence="3">
    <location>
        <begin position="12"/>
        <end position="72"/>
    </location>
</feature>
<evidence type="ECO:0000313" key="5">
    <source>
        <dbReference type="Proteomes" id="UP000006512"/>
    </source>
</evidence>
<name>F4QQE6_9CAUL</name>
<accession>F4QQE6</accession>
<evidence type="ECO:0000256" key="2">
    <source>
        <dbReference type="PROSITE-ProRule" id="PRU00335"/>
    </source>
</evidence>
<feature type="DNA-binding region" description="H-T-H motif" evidence="2">
    <location>
        <begin position="35"/>
        <end position="54"/>
    </location>
</feature>
<dbReference type="Gene3D" id="1.10.357.10">
    <property type="entry name" value="Tetracycline Repressor, domain 2"/>
    <property type="match status" value="1"/>
</dbReference>
<dbReference type="AlphaFoldDB" id="F4QQE6"/>
<dbReference type="HOGENOM" id="CLU_087539_3_1_5"/>
<organism evidence="4 5">
    <name type="scientific">Asticcacaulis biprosthecium C19</name>
    <dbReference type="NCBI Taxonomy" id="715226"/>
    <lineage>
        <taxon>Bacteria</taxon>
        <taxon>Pseudomonadati</taxon>
        <taxon>Pseudomonadota</taxon>
        <taxon>Alphaproteobacteria</taxon>
        <taxon>Caulobacterales</taxon>
        <taxon>Caulobacteraceae</taxon>
        <taxon>Asticcacaulis</taxon>
    </lineage>
</organism>
<dbReference type="PANTHER" id="PTHR43479">
    <property type="entry name" value="ACREF/ENVCD OPERON REPRESSOR-RELATED"/>
    <property type="match status" value="1"/>
</dbReference>
<dbReference type="GO" id="GO:0003677">
    <property type="term" value="F:DNA binding"/>
    <property type="evidence" value="ECO:0007669"/>
    <property type="project" value="UniProtKB-UniRule"/>
</dbReference>
<sequence>MSTNDSLDRRQEKTRQAIRRAFIELLFELNYNDVTVAAVAQRANVGRSTLYEHFRTKSDMLRDSLTMPMSALAAVIGSRDVPAQLGWWLQHFKERQALGRVLFYLPARDIMLDVLAELIEARLEKLSDTPPPIPLRLLASQIAAAQFAVLTPWILGQVSVSQTVLADVIHRTSQGLVAAVLGD</sequence>
<proteinExistence type="predicted"/>
<dbReference type="RefSeq" id="WP_006274237.1">
    <property type="nucleotide sequence ID" value="NZ_GL883079.1"/>
</dbReference>
<dbReference type="SUPFAM" id="SSF46689">
    <property type="entry name" value="Homeodomain-like"/>
    <property type="match status" value="1"/>
</dbReference>
<dbReference type="OrthoDB" id="9811084at2"/>
<reference evidence="5" key="1">
    <citation type="submission" date="2011-03" db="EMBL/GenBank/DDBJ databases">
        <title>Draft genome sequence of Brevundimonas diminuta.</title>
        <authorList>
            <person name="Brown P.J.B."/>
            <person name="Buechlein A."/>
            <person name="Hemmerich C."/>
            <person name="Brun Y.V."/>
        </authorList>
    </citation>
    <scope>NUCLEOTIDE SEQUENCE [LARGE SCALE GENOMIC DNA]</scope>
    <source>
        <strain evidence="5">C19</strain>
    </source>
</reference>